<proteinExistence type="predicted"/>
<keyword evidence="2" id="KW-1185">Reference proteome</keyword>
<name>A0A8J3CNX3_9BURK</name>
<reference evidence="1" key="1">
    <citation type="journal article" date="2014" name="Int. J. Syst. Evol. Microbiol.">
        <title>Complete genome sequence of Corynebacterium casei LMG S-19264T (=DSM 44701T), isolated from a smear-ripened cheese.</title>
        <authorList>
            <consortium name="US DOE Joint Genome Institute (JGI-PGF)"/>
            <person name="Walter F."/>
            <person name="Albersmeier A."/>
            <person name="Kalinowski J."/>
            <person name="Ruckert C."/>
        </authorList>
    </citation>
    <scope>NUCLEOTIDE SEQUENCE</scope>
    <source>
        <strain evidence="1">KCTC 32501</strain>
    </source>
</reference>
<dbReference type="EMBL" id="BMZG01000007">
    <property type="protein sequence ID" value="GHA75102.1"/>
    <property type="molecule type" value="Genomic_DNA"/>
</dbReference>
<protein>
    <submittedName>
        <fullName evidence="1">Uncharacterized protein</fullName>
    </submittedName>
</protein>
<organism evidence="1 2">
    <name type="scientific">Formosimonas limnophila</name>
    <dbReference type="NCBI Taxonomy" id="1384487"/>
    <lineage>
        <taxon>Bacteria</taxon>
        <taxon>Pseudomonadati</taxon>
        <taxon>Pseudomonadota</taxon>
        <taxon>Betaproteobacteria</taxon>
        <taxon>Burkholderiales</taxon>
        <taxon>Burkholderiaceae</taxon>
        <taxon>Formosimonas</taxon>
    </lineage>
</organism>
<evidence type="ECO:0000313" key="2">
    <source>
        <dbReference type="Proteomes" id="UP000614287"/>
    </source>
</evidence>
<sequence>MQNFICTGTAKSTFKAANYRIFRLRWQISITAFAVRAQLEHGVLLMVFDWSYHTLDPSLLAWPIVPKKWQKQTCQYWRNEWMFHRGFWFSMVIVRA</sequence>
<dbReference type="AlphaFoldDB" id="A0A8J3CNX3"/>
<dbReference type="Proteomes" id="UP000614287">
    <property type="component" value="Unassembled WGS sequence"/>
</dbReference>
<reference evidence="1" key="2">
    <citation type="submission" date="2020-09" db="EMBL/GenBank/DDBJ databases">
        <authorList>
            <person name="Sun Q."/>
            <person name="Kim S."/>
        </authorList>
    </citation>
    <scope>NUCLEOTIDE SEQUENCE</scope>
    <source>
        <strain evidence="1">KCTC 32501</strain>
    </source>
</reference>
<accession>A0A8J3CNX3</accession>
<comment type="caution">
    <text evidence="1">The sequence shown here is derived from an EMBL/GenBank/DDBJ whole genome shotgun (WGS) entry which is preliminary data.</text>
</comment>
<evidence type="ECO:0000313" key="1">
    <source>
        <dbReference type="EMBL" id="GHA75102.1"/>
    </source>
</evidence>
<gene>
    <name evidence="1" type="ORF">GCM10009007_15290</name>
</gene>